<accession>A0A382ZUU5</accession>
<organism evidence="1">
    <name type="scientific">marine metagenome</name>
    <dbReference type="NCBI Taxonomy" id="408172"/>
    <lineage>
        <taxon>unclassified sequences</taxon>
        <taxon>metagenomes</taxon>
        <taxon>ecological metagenomes</taxon>
    </lineage>
</organism>
<feature type="non-terminal residue" evidence="1">
    <location>
        <position position="27"/>
    </location>
</feature>
<protein>
    <submittedName>
        <fullName evidence="1">Uncharacterized protein</fullName>
    </submittedName>
</protein>
<reference evidence="1" key="1">
    <citation type="submission" date="2018-05" db="EMBL/GenBank/DDBJ databases">
        <authorList>
            <person name="Lanie J.A."/>
            <person name="Ng W.-L."/>
            <person name="Kazmierczak K.M."/>
            <person name="Andrzejewski T.M."/>
            <person name="Davidsen T.M."/>
            <person name="Wayne K.J."/>
            <person name="Tettelin H."/>
            <person name="Glass J.I."/>
            <person name="Rusch D."/>
            <person name="Podicherti R."/>
            <person name="Tsui H.-C.T."/>
            <person name="Winkler M.E."/>
        </authorList>
    </citation>
    <scope>NUCLEOTIDE SEQUENCE</scope>
</reference>
<dbReference type="AlphaFoldDB" id="A0A382ZUU5"/>
<name>A0A382ZUU5_9ZZZZ</name>
<proteinExistence type="predicted"/>
<gene>
    <name evidence="1" type="ORF">METZ01_LOCUS451659</name>
</gene>
<evidence type="ECO:0000313" key="1">
    <source>
        <dbReference type="EMBL" id="SVD98805.1"/>
    </source>
</evidence>
<dbReference type="EMBL" id="UINC01186541">
    <property type="protein sequence ID" value="SVD98805.1"/>
    <property type="molecule type" value="Genomic_DNA"/>
</dbReference>
<sequence>MNDFIKVHILPHPSNRTIITYDDGEQE</sequence>